<evidence type="ECO:0000313" key="4">
    <source>
        <dbReference type="EMBL" id="EPR35492.1"/>
    </source>
</evidence>
<evidence type="ECO:0000259" key="3">
    <source>
        <dbReference type="Pfam" id="PF05175"/>
    </source>
</evidence>
<dbReference type="GO" id="GO:0008168">
    <property type="term" value="F:methyltransferase activity"/>
    <property type="evidence" value="ECO:0007669"/>
    <property type="project" value="UniProtKB-KW"/>
</dbReference>
<dbReference type="STRING" id="1121439.dsat_2193"/>
<keyword evidence="2" id="KW-0949">S-adenosyl-L-methionine</keyword>
<dbReference type="eggNOG" id="COG4123">
    <property type="taxonomic scope" value="Bacteria"/>
</dbReference>
<feature type="domain" description="Methyltransferase small" evidence="3">
    <location>
        <begin position="26"/>
        <end position="120"/>
    </location>
</feature>
<keyword evidence="1" id="KW-0489">Methyltransferase</keyword>
<dbReference type="AlphaFoldDB" id="S7TE56"/>
<accession>S7TE56</accession>
<dbReference type="PANTHER" id="PTHR47739:SF1">
    <property type="entry name" value="TRNA1(VAL) (ADENINE(37)-N6)-METHYLTRANSFERASE"/>
    <property type="match status" value="1"/>
</dbReference>
<dbReference type="CDD" id="cd02440">
    <property type="entry name" value="AdoMet_MTases"/>
    <property type="match status" value="1"/>
</dbReference>
<name>S7TE56_9BACT</name>
<dbReference type="PATRIC" id="fig|1121439.3.peg.582"/>
<evidence type="ECO:0000313" key="5">
    <source>
        <dbReference type="Proteomes" id="UP000014975"/>
    </source>
</evidence>
<dbReference type="Gene3D" id="3.40.50.150">
    <property type="entry name" value="Vaccinia Virus protein VP39"/>
    <property type="match status" value="1"/>
</dbReference>
<dbReference type="Proteomes" id="UP000014975">
    <property type="component" value="Unassembled WGS sequence"/>
</dbReference>
<proteinExistence type="predicted"/>
<dbReference type="OrthoDB" id="5489421at2"/>
<dbReference type="Pfam" id="PF05175">
    <property type="entry name" value="MTS"/>
    <property type="match status" value="1"/>
</dbReference>
<evidence type="ECO:0000256" key="2">
    <source>
        <dbReference type="ARBA" id="ARBA00022691"/>
    </source>
</evidence>
<keyword evidence="1" id="KW-0808">Transferase</keyword>
<dbReference type="PANTHER" id="PTHR47739">
    <property type="entry name" value="TRNA1(VAL) (ADENINE(37)-N6)-METHYLTRANSFERASE"/>
    <property type="match status" value="1"/>
</dbReference>
<organism evidence="4 5">
    <name type="scientific">Alkalidesulfovibrio alkalitolerans DSM 16529</name>
    <dbReference type="NCBI Taxonomy" id="1121439"/>
    <lineage>
        <taxon>Bacteria</taxon>
        <taxon>Pseudomonadati</taxon>
        <taxon>Thermodesulfobacteriota</taxon>
        <taxon>Desulfovibrionia</taxon>
        <taxon>Desulfovibrionales</taxon>
        <taxon>Desulfovibrionaceae</taxon>
        <taxon>Alkalidesulfovibrio</taxon>
    </lineage>
</organism>
<gene>
    <name evidence="4" type="ORF">dsat_2193</name>
</gene>
<keyword evidence="5" id="KW-1185">Reference proteome</keyword>
<reference evidence="4 5" key="1">
    <citation type="journal article" date="2013" name="Genome Announc.">
        <title>Draft genome sequences for three mercury-methylating, sulfate-reducing bacteria.</title>
        <authorList>
            <person name="Brown S.D."/>
            <person name="Hurt R.A.Jr."/>
            <person name="Gilmour C.C."/>
            <person name="Elias D.A."/>
        </authorList>
    </citation>
    <scope>NUCLEOTIDE SEQUENCE [LARGE SCALE GENOMIC DNA]</scope>
    <source>
        <strain evidence="4 5">DSM 16529</strain>
    </source>
</reference>
<sequence length="250" mass="26059">MSQTARERFPRGLAQPAHGHRFGADALLLAAFAHPGRGPVLDLGAGSGAVGLGLALRGEKLVVHALEIEEEALVCARENARRLGLSERWRAVPGDVRTIRELVPAESCGQVVCNPPWFRPGRGRMSPHAARERARAETGALLADFAAAASFVLPERGRAAFIVAAGRLADMLAAFAAHGLAAKRLVCVHPKVDAPARFALLEARKGGRPGLAVEAPLVLHDASGALSAQALAMCPWLASGRGPGGRAGVD</sequence>
<dbReference type="InterPro" id="IPR029063">
    <property type="entry name" value="SAM-dependent_MTases_sf"/>
</dbReference>
<dbReference type="GO" id="GO:0032259">
    <property type="term" value="P:methylation"/>
    <property type="evidence" value="ECO:0007669"/>
    <property type="project" value="UniProtKB-KW"/>
</dbReference>
<comment type="caution">
    <text evidence="4">The sequence shown here is derived from an EMBL/GenBank/DDBJ whole genome shotgun (WGS) entry which is preliminary data.</text>
</comment>
<protein>
    <recommendedName>
        <fullName evidence="3">Methyltransferase small domain-containing protein</fullName>
    </recommendedName>
</protein>
<dbReference type="InterPro" id="IPR007848">
    <property type="entry name" value="Small_mtfrase_dom"/>
</dbReference>
<dbReference type="EMBL" id="ATHI01000004">
    <property type="protein sequence ID" value="EPR35492.1"/>
    <property type="molecule type" value="Genomic_DNA"/>
</dbReference>
<dbReference type="RefSeq" id="WP_020886079.1">
    <property type="nucleotide sequence ID" value="NZ_ATHI01000004.1"/>
</dbReference>
<evidence type="ECO:0000256" key="1">
    <source>
        <dbReference type="ARBA" id="ARBA00022603"/>
    </source>
</evidence>
<dbReference type="SUPFAM" id="SSF53335">
    <property type="entry name" value="S-adenosyl-L-methionine-dependent methyltransferases"/>
    <property type="match status" value="1"/>
</dbReference>
<dbReference type="InterPro" id="IPR050210">
    <property type="entry name" value="tRNA_Adenine-N(6)_MTase"/>
</dbReference>